<proteinExistence type="inferred from homology"/>
<reference evidence="3 4" key="1">
    <citation type="journal article" date="2019" name="Nat. Commun.">
        <title>The antimicrobial potential of Streptomyces from insect microbiomes.</title>
        <authorList>
            <person name="Chevrette M.G."/>
            <person name="Carlson C.M."/>
            <person name="Ortega H.E."/>
            <person name="Thomas C."/>
            <person name="Ananiev G.E."/>
            <person name="Barns K.J."/>
            <person name="Book A.J."/>
            <person name="Cagnazzo J."/>
            <person name="Carlos C."/>
            <person name="Flanigan W."/>
            <person name="Grubbs K.J."/>
            <person name="Horn H.A."/>
            <person name="Hoffmann F.M."/>
            <person name="Klassen J.L."/>
            <person name="Knack J.J."/>
            <person name="Lewin G.R."/>
            <person name="McDonald B.R."/>
            <person name="Muller L."/>
            <person name="Melo W.G.P."/>
            <person name="Pinto-Tomas A.A."/>
            <person name="Schmitz A."/>
            <person name="Wendt-Pienkowski E."/>
            <person name="Wildman S."/>
            <person name="Zhao M."/>
            <person name="Zhang F."/>
            <person name="Bugni T.S."/>
            <person name="Andes D.R."/>
            <person name="Pupo M.T."/>
            <person name="Currie C.R."/>
        </authorList>
    </citation>
    <scope>NUCLEOTIDE SEQUENCE [LARGE SCALE GENOMIC DNA]</scope>
    <source>
        <strain evidence="3 4">SID5840</strain>
    </source>
</reference>
<dbReference type="EMBL" id="WWHY01000001">
    <property type="protein sequence ID" value="MYR32704.1"/>
    <property type="molecule type" value="Genomic_DNA"/>
</dbReference>
<dbReference type="Proteomes" id="UP000467124">
    <property type="component" value="Unassembled WGS sequence"/>
</dbReference>
<comment type="caution">
    <text evidence="3">The sequence shown here is derived from an EMBL/GenBank/DDBJ whole genome shotgun (WGS) entry which is preliminary data.</text>
</comment>
<dbReference type="Pfam" id="PF02104">
    <property type="entry name" value="SURF1"/>
    <property type="match status" value="1"/>
</dbReference>
<feature type="compositionally biased region" description="Basic and acidic residues" evidence="2">
    <location>
        <begin position="241"/>
        <end position="257"/>
    </location>
</feature>
<protein>
    <recommendedName>
        <fullName evidence="1">SURF1-like protein</fullName>
    </recommendedName>
</protein>
<comment type="similarity">
    <text evidence="1">Belongs to the SURF1 family.</text>
</comment>
<organism evidence="3 4">
    <name type="scientific">Nocardiopsis alba</name>
    <dbReference type="NCBI Taxonomy" id="53437"/>
    <lineage>
        <taxon>Bacteria</taxon>
        <taxon>Bacillati</taxon>
        <taxon>Actinomycetota</taxon>
        <taxon>Actinomycetes</taxon>
        <taxon>Streptosporangiales</taxon>
        <taxon>Nocardiopsidaceae</taxon>
        <taxon>Nocardiopsis</taxon>
    </lineage>
</organism>
<evidence type="ECO:0000313" key="4">
    <source>
        <dbReference type="Proteomes" id="UP000467124"/>
    </source>
</evidence>
<gene>
    <name evidence="3" type="ORF">GTW20_10550</name>
</gene>
<evidence type="ECO:0000256" key="1">
    <source>
        <dbReference type="RuleBase" id="RU363076"/>
    </source>
</evidence>
<dbReference type="InterPro" id="IPR002994">
    <property type="entry name" value="Surf1/Shy1"/>
</dbReference>
<keyword evidence="1" id="KW-0812">Transmembrane</keyword>
<dbReference type="AlphaFoldDB" id="A0A7K2ISC1"/>
<comment type="subcellular location">
    <subcellularLocation>
        <location evidence="1">Cell membrane</location>
        <topology evidence="1">Multi-pass membrane protein</topology>
    </subcellularLocation>
</comment>
<dbReference type="CDD" id="cd06662">
    <property type="entry name" value="SURF1"/>
    <property type="match status" value="1"/>
</dbReference>
<feature type="region of interest" description="Disordered" evidence="2">
    <location>
        <begin position="241"/>
        <end position="266"/>
    </location>
</feature>
<evidence type="ECO:0000256" key="2">
    <source>
        <dbReference type="SAM" id="MobiDB-lite"/>
    </source>
</evidence>
<comment type="caution">
    <text evidence="1">Lacks conserved residue(s) required for the propagation of feature annotation.</text>
</comment>
<sequence length="266" mass="28503">MSSPLLSPRWLGIHLAAVLVAVVCTAGTYWQGTRAFEPDRDVITNPVQELADAIPVDDLGEPGAYLHPALTANTAVEITGDFHVEEQLLVPWLLDGVEGYAVVIPLVTDENAAMPVNRGWVEDPEAVPAPPEGEVTVTGWLQPPQDASEGYIPMGDPPEGTAERIAPSVLTSSWDEQLYAAYLTLPEGAAGGDGLTPVPPPEPPTEFKINWRSLSYAIQWAMFGVSGVVFWIILMRREPSEARTRESGGASKDDGARPDQPVGADS</sequence>
<name>A0A7K2ISC1_9ACTN</name>
<keyword evidence="1" id="KW-1003">Cell membrane</keyword>
<feature type="transmembrane region" description="Helical" evidence="1">
    <location>
        <begin position="216"/>
        <end position="235"/>
    </location>
</feature>
<dbReference type="GO" id="GO:0005886">
    <property type="term" value="C:plasma membrane"/>
    <property type="evidence" value="ECO:0007669"/>
    <property type="project" value="UniProtKB-SubCell"/>
</dbReference>
<keyword evidence="1" id="KW-1133">Transmembrane helix</keyword>
<keyword evidence="1" id="KW-0472">Membrane</keyword>
<dbReference type="RefSeq" id="WP_017533010.1">
    <property type="nucleotide sequence ID" value="NZ_JBEYGF010000011.1"/>
</dbReference>
<evidence type="ECO:0000313" key="3">
    <source>
        <dbReference type="EMBL" id="MYR32704.1"/>
    </source>
</evidence>
<dbReference type="PROSITE" id="PS50895">
    <property type="entry name" value="SURF1"/>
    <property type="match status" value="1"/>
</dbReference>
<accession>A0A7K2ISC1</accession>